<comment type="caution">
    <text evidence="2">The sequence shown here is derived from an EMBL/GenBank/DDBJ whole genome shotgun (WGS) entry which is preliminary data.</text>
</comment>
<organism evidence="2 3">
    <name type="scientific">Tritonibacter aquimaris</name>
    <dbReference type="NCBI Taxonomy" id="2663379"/>
    <lineage>
        <taxon>Bacteria</taxon>
        <taxon>Pseudomonadati</taxon>
        <taxon>Pseudomonadota</taxon>
        <taxon>Alphaproteobacteria</taxon>
        <taxon>Rhodobacterales</taxon>
        <taxon>Paracoccaceae</taxon>
        <taxon>Tritonibacter</taxon>
    </lineage>
</organism>
<dbReference type="AlphaFoldDB" id="A0A844ATB8"/>
<gene>
    <name evidence="2" type="ORF">GG681_17205</name>
</gene>
<evidence type="ECO:0000313" key="3">
    <source>
        <dbReference type="Proteomes" id="UP000436694"/>
    </source>
</evidence>
<dbReference type="Proteomes" id="UP000436694">
    <property type="component" value="Unassembled WGS sequence"/>
</dbReference>
<evidence type="ECO:0000256" key="1">
    <source>
        <dbReference type="SAM" id="MobiDB-lite"/>
    </source>
</evidence>
<feature type="compositionally biased region" description="Acidic residues" evidence="1">
    <location>
        <begin position="278"/>
        <end position="293"/>
    </location>
</feature>
<dbReference type="EMBL" id="WIXK01000015">
    <property type="protein sequence ID" value="MQY44383.1"/>
    <property type="molecule type" value="Genomic_DNA"/>
</dbReference>
<sequence>MLDDKSEIIAHFIGIFELNLEAARMKIKYQELQAHLHANPDLGPLFNVTINVSSEYGLQDYVPEVSWRIPPALSPNPPFVLTLPPAPVEVLPVDQGFALGWYFNPPLWSPDAVGGGDPIFFVPLPSSVATITVQNNWLQDYDRLINYDADVAFYAPQSFEAVVQDMAKFAQDLQPLTTPDMPEDETAIVESVTAVLDEIADFTLIGPSDGPAEIHLAVGEGALSLTVNGADADEMLELQDVSLVFAPPEEVEESETEATGPIETPADLPESNGPQEATGEEITSEDPPTDDDEGAPHDLSTGGNVLLNDSYIASDWLDASVIAVQGYVMDAKVVSQVNVWNDVDMINGTQTASAAGSTESFNAVQFQSLANPKPLTPEQEAEGGSGPQFVAISKIDGNVINYNYVKQFNFAMDSDVVSVRFDANETMIESGGNTLANGYSFLGLGFHYDLIVVGGNMIDMTFVSQTNVMLDSDYLHHGAGFGGEIESSNNLLFNWASLQDVGVDQNVAMNDTFQTAADRVMDGDTDIGSARDDTAFEHSEILRVLYISGDVIDVQVMEQINVLGDADQVAWASETVQHQDGADVSVTTGENELINMASVVDAGIDSTIYTAEGAYTETFLYQADFISEEDPLLAADTDLLTGEAFLFLADGLLGPEEDGEDSLIAAAPAEETSVDIMQSVLA</sequence>
<evidence type="ECO:0000313" key="2">
    <source>
        <dbReference type="EMBL" id="MQY44383.1"/>
    </source>
</evidence>
<feature type="region of interest" description="Disordered" evidence="1">
    <location>
        <begin position="248"/>
        <end position="302"/>
    </location>
</feature>
<reference evidence="2 3" key="1">
    <citation type="submission" date="2019-10" db="EMBL/GenBank/DDBJ databases">
        <title>Epibacterium sp. nov., isolated from seawater.</title>
        <authorList>
            <person name="Zhang X."/>
            <person name="Li N."/>
        </authorList>
    </citation>
    <scope>NUCLEOTIDE SEQUENCE [LARGE SCALE GENOMIC DNA]</scope>
    <source>
        <strain evidence="2 3">SM1969</strain>
    </source>
</reference>
<evidence type="ECO:0008006" key="4">
    <source>
        <dbReference type="Google" id="ProtNLM"/>
    </source>
</evidence>
<proteinExistence type="predicted"/>
<protein>
    <recommendedName>
        <fullName evidence="4">Type I secretion protein</fullName>
    </recommendedName>
</protein>
<accession>A0A844ATB8</accession>
<dbReference type="RefSeq" id="WP_153549274.1">
    <property type="nucleotide sequence ID" value="NZ_WIXK01000015.1"/>
</dbReference>
<keyword evidence="3" id="KW-1185">Reference proteome</keyword>
<name>A0A844ATB8_9RHOB</name>